<reference evidence="1" key="1">
    <citation type="submission" date="2019-08" db="EMBL/GenBank/DDBJ databases">
        <authorList>
            <person name="Kucharzyk K."/>
            <person name="Murdoch R.W."/>
            <person name="Higgins S."/>
            <person name="Loffler F."/>
        </authorList>
    </citation>
    <scope>NUCLEOTIDE SEQUENCE</scope>
</reference>
<accession>A0A645HSL8</accession>
<dbReference type="AlphaFoldDB" id="A0A645HSL8"/>
<evidence type="ECO:0000313" key="1">
    <source>
        <dbReference type="EMBL" id="MPN41472.1"/>
    </source>
</evidence>
<proteinExistence type="predicted"/>
<name>A0A645HSL8_9ZZZZ</name>
<comment type="caution">
    <text evidence="1">The sequence shown here is derived from an EMBL/GenBank/DDBJ whole genome shotgun (WGS) entry which is preliminary data.</text>
</comment>
<protein>
    <submittedName>
        <fullName evidence="1">Uncharacterized protein</fullName>
    </submittedName>
</protein>
<gene>
    <name evidence="1" type="ORF">SDC9_189018</name>
</gene>
<organism evidence="1">
    <name type="scientific">bioreactor metagenome</name>
    <dbReference type="NCBI Taxonomy" id="1076179"/>
    <lineage>
        <taxon>unclassified sequences</taxon>
        <taxon>metagenomes</taxon>
        <taxon>ecological metagenomes</taxon>
    </lineage>
</organism>
<sequence length="82" mass="9560">MAGIERKVLEFVRFIDVKVVYTHVFEIDCIILTVFDGVHNRLQLGFQIEFTPYATFQHGTGNFFALVFEYLQIFLHAVEFGL</sequence>
<dbReference type="EMBL" id="VSSQ01098548">
    <property type="protein sequence ID" value="MPN41472.1"/>
    <property type="molecule type" value="Genomic_DNA"/>
</dbReference>